<keyword evidence="5" id="KW-0029">Amino-acid transport</keyword>
<dbReference type="InterPro" id="IPR017871">
    <property type="entry name" value="ABC_transporter-like_CS"/>
</dbReference>
<dbReference type="InterPro" id="IPR003439">
    <property type="entry name" value="ABC_transporter-like_ATP-bd"/>
</dbReference>
<dbReference type="GO" id="GO:0016887">
    <property type="term" value="F:ATP hydrolysis activity"/>
    <property type="evidence" value="ECO:0007669"/>
    <property type="project" value="InterPro"/>
</dbReference>
<dbReference type="PROSITE" id="PS50893">
    <property type="entry name" value="ABC_TRANSPORTER_2"/>
    <property type="match status" value="1"/>
</dbReference>
<dbReference type="GO" id="GO:0022857">
    <property type="term" value="F:transmembrane transporter activity"/>
    <property type="evidence" value="ECO:0007669"/>
    <property type="project" value="UniProtKB-ARBA"/>
</dbReference>
<dbReference type="PANTHER" id="PTHR42798">
    <property type="entry name" value="LIPOPROTEIN-RELEASING SYSTEM ATP-BINDING PROTEIN LOLD"/>
    <property type="match status" value="1"/>
</dbReference>
<dbReference type="SMART" id="SM00382">
    <property type="entry name" value="AAA"/>
    <property type="match status" value="1"/>
</dbReference>
<dbReference type="Pfam" id="PF00005">
    <property type="entry name" value="ABC_tran"/>
    <property type="match status" value="1"/>
</dbReference>
<dbReference type="InterPro" id="IPR027417">
    <property type="entry name" value="P-loop_NTPase"/>
</dbReference>
<dbReference type="GO" id="GO:0098796">
    <property type="term" value="C:membrane protein complex"/>
    <property type="evidence" value="ECO:0007669"/>
    <property type="project" value="UniProtKB-ARBA"/>
</dbReference>
<evidence type="ECO:0000313" key="7">
    <source>
        <dbReference type="EMBL" id="SHE31650.1"/>
    </source>
</evidence>
<organism evidence="7 8">
    <name type="scientific">Atopostipes suicloacalis DSM 15692</name>
    <dbReference type="NCBI Taxonomy" id="1121025"/>
    <lineage>
        <taxon>Bacteria</taxon>
        <taxon>Bacillati</taxon>
        <taxon>Bacillota</taxon>
        <taxon>Bacilli</taxon>
        <taxon>Lactobacillales</taxon>
        <taxon>Carnobacteriaceae</taxon>
        <taxon>Atopostipes</taxon>
    </lineage>
</organism>
<keyword evidence="4 7" id="KW-0067">ATP-binding</keyword>
<dbReference type="Proteomes" id="UP000184128">
    <property type="component" value="Unassembled WGS sequence"/>
</dbReference>
<dbReference type="InterPro" id="IPR017911">
    <property type="entry name" value="MacB-like_ATP-bd"/>
</dbReference>
<dbReference type="PANTHER" id="PTHR42798:SF7">
    <property type="entry name" value="ALPHA-D-RIBOSE 1-METHYLPHOSPHONATE 5-TRIPHOSPHATE SYNTHASE SUBUNIT PHNL"/>
    <property type="match status" value="1"/>
</dbReference>
<evidence type="ECO:0000256" key="4">
    <source>
        <dbReference type="ARBA" id="ARBA00022840"/>
    </source>
</evidence>
<keyword evidence="3" id="KW-0547">Nucleotide-binding</keyword>
<evidence type="ECO:0000256" key="5">
    <source>
        <dbReference type="ARBA" id="ARBA00022970"/>
    </source>
</evidence>
<dbReference type="OrthoDB" id="9791546at2"/>
<evidence type="ECO:0000259" key="6">
    <source>
        <dbReference type="PROSITE" id="PS50893"/>
    </source>
</evidence>
<dbReference type="STRING" id="1121025.SAMN02745249_00182"/>
<evidence type="ECO:0000256" key="2">
    <source>
        <dbReference type="ARBA" id="ARBA00022448"/>
    </source>
</evidence>
<keyword evidence="8" id="KW-1185">Reference proteome</keyword>
<dbReference type="GO" id="GO:0005524">
    <property type="term" value="F:ATP binding"/>
    <property type="evidence" value="ECO:0007669"/>
    <property type="project" value="UniProtKB-KW"/>
</dbReference>
<dbReference type="RefSeq" id="WP_073294787.1">
    <property type="nucleotide sequence ID" value="NZ_FQUF01000003.1"/>
</dbReference>
<protein>
    <submittedName>
        <fullName evidence="7">Putative ABC transport system ATP-binding protein</fullName>
    </submittedName>
</protein>
<evidence type="ECO:0000256" key="3">
    <source>
        <dbReference type="ARBA" id="ARBA00022741"/>
    </source>
</evidence>
<keyword evidence="2" id="KW-0813">Transport</keyword>
<dbReference type="EMBL" id="FQUF01000003">
    <property type="protein sequence ID" value="SHE31650.1"/>
    <property type="molecule type" value="Genomic_DNA"/>
</dbReference>
<comment type="similarity">
    <text evidence="1">Belongs to the ABC transporter superfamily.</text>
</comment>
<reference evidence="7 8" key="1">
    <citation type="submission" date="2016-11" db="EMBL/GenBank/DDBJ databases">
        <authorList>
            <person name="Jaros S."/>
            <person name="Januszkiewicz K."/>
            <person name="Wedrychowicz H."/>
        </authorList>
    </citation>
    <scope>NUCLEOTIDE SEQUENCE [LARGE SCALE GENOMIC DNA]</scope>
    <source>
        <strain evidence="7 8">DSM 15692</strain>
    </source>
</reference>
<sequence length="250" mass="27839">MLLDVKHIKKVYRTRGNETIALRDVDFGVKEGEFVAIMGESGSGKTTLLNITATFDEPTEGKIELNGQDLSKIPSKQIAQFRREELGFVFQDFNVLDTFNNKDNILLPLVLSDVPKHEMEKRLDEVSAFVGIESLLNKYPYEISGGQRQRIAIARALINQPKLLLADEPTGNLDSATSSQILDVLRSVNEAGNTIMMVTHSVKAASEAARVLFIKDGKIFHEVYRGKADSQAFQERIAESLSVLNDRGEK</sequence>
<accession>A0A1M4SHI1</accession>
<name>A0A1M4SHI1_9LACT</name>
<dbReference type="Gene3D" id="3.40.50.300">
    <property type="entry name" value="P-loop containing nucleotide triphosphate hydrolases"/>
    <property type="match status" value="1"/>
</dbReference>
<dbReference type="CDD" id="cd03255">
    <property type="entry name" value="ABC_MJ0796_LolCDE_FtsE"/>
    <property type="match status" value="1"/>
</dbReference>
<gene>
    <name evidence="7" type="ORF">SAMN02745249_00182</name>
</gene>
<evidence type="ECO:0000256" key="1">
    <source>
        <dbReference type="ARBA" id="ARBA00005417"/>
    </source>
</evidence>
<dbReference type="GO" id="GO:0006865">
    <property type="term" value="P:amino acid transport"/>
    <property type="evidence" value="ECO:0007669"/>
    <property type="project" value="UniProtKB-KW"/>
</dbReference>
<proteinExistence type="inferred from homology"/>
<dbReference type="AlphaFoldDB" id="A0A1M4SHI1"/>
<feature type="domain" description="ABC transporter" evidence="6">
    <location>
        <begin position="3"/>
        <end position="241"/>
    </location>
</feature>
<dbReference type="SUPFAM" id="SSF52540">
    <property type="entry name" value="P-loop containing nucleoside triphosphate hydrolases"/>
    <property type="match status" value="1"/>
</dbReference>
<dbReference type="InterPro" id="IPR003593">
    <property type="entry name" value="AAA+_ATPase"/>
</dbReference>
<dbReference type="FunFam" id="3.40.50.300:FF:000032">
    <property type="entry name" value="Export ABC transporter ATP-binding protein"/>
    <property type="match status" value="1"/>
</dbReference>
<dbReference type="PROSITE" id="PS00211">
    <property type="entry name" value="ABC_TRANSPORTER_1"/>
    <property type="match status" value="1"/>
</dbReference>
<evidence type="ECO:0000313" key="8">
    <source>
        <dbReference type="Proteomes" id="UP000184128"/>
    </source>
</evidence>